<dbReference type="GO" id="GO:0009626">
    <property type="term" value="P:plant-type hypersensitive response"/>
    <property type="evidence" value="ECO:0007669"/>
    <property type="project" value="UniProtKB-KW"/>
</dbReference>
<dbReference type="Pfam" id="PF00931">
    <property type="entry name" value="NB-ARC"/>
    <property type="match status" value="1"/>
</dbReference>
<reference evidence="14" key="2">
    <citation type="journal article" date="2024" name="Plant">
        <title>Genomic evolution and insights into agronomic trait innovations of Sesamum species.</title>
        <authorList>
            <person name="Miao H."/>
            <person name="Wang L."/>
            <person name="Qu L."/>
            <person name="Liu H."/>
            <person name="Sun Y."/>
            <person name="Le M."/>
            <person name="Wang Q."/>
            <person name="Wei S."/>
            <person name="Zheng Y."/>
            <person name="Lin W."/>
            <person name="Duan Y."/>
            <person name="Cao H."/>
            <person name="Xiong S."/>
            <person name="Wang X."/>
            <person name="Wei L."/>
            <person name="Li C."/>
            <person name="Ma Q."/>
            <person name="Ju M."/>
            <person name="Zhao R."/>
            <person name="Li G."/>
            <person name="Mu C."/>
            <person name="Tian Q."/>
            <person name="Mei H."/>
            <person name="Zhang T."/>
            <person name="Gao T."/>
            <person name="Zhang H."/>
        </authorList>
    </citation>
    <scope>NUCLEOTIDE SEQUENCE</scope>
    <source>
        <strain evidence="14">G02</strain>
    </source>
</reference>
<proteinExistence type="inferred from homology"/>
<dbReference type="AlphaFoldDB" id="A0AAW2S0I2"/>
<dbReference type="SUPFAM" id="SSF52540">
    <property type="entry name" value="P-loop containing nucleoside triphosphate hydrolases"/>
    <property type="match status" value="1"/>
</dbReference>
<evidence type="ECO:0000259" key="12">
    <source>
        <dbReference type="Pfam" id="PF23559"/>
    </source>
</evidence>
<evidence type="ECO:0000256" key="6">
    <source>
        <dbReference type="ARBA" id="ARBA00022667"/>
    </source>
</evidence>
<dbReference type="InterPro" id="IPR042197">
    <property type="entry name" value="Apaf_helical"/>
</dbReference>
<evidence type="ECO:0000256" key="7">
    <source>
        <dbReference type="ARBA" id="ARBA00022737"/>
    </source>
</evidence>
<dbReference type="GO" id="GO:0005737">
    <property type="term" value="C:cytoplasm"/>
    <property type="evidence" value="ECO:0007669"/>
    <property type="project" value="UniProtKB-SubCell"/>
</dbReference>
<dbReference type="InterPro" id="IPR044974">
    <property type="entry name" value="Disease_R_plants"/>
</dbReference>
<dbReference type="PANTHER" id="PTHR23155">
    <property type="entry name" value="DISEASE RESISTANCE PROTEIN RP"/>
    <property type="match status" value="1"/>
</dbReference>
<protein>
    <submittedName>
        <fullName evidence="14">Late blight resistance proteinR1A-10</fullName>
    </submittedName>
</protein>
<evidence type="ECO:0000256" key="10">
    <source>
        <dbReference type="ARBA" id="ARBA00022840"/>
    </source>
</evidence>
<keyword evidence="5" id="KW-0433">Leucine-rich repeat</keyword>
<dbReference type="InterPro" id="IPR055414">
    <property type="entry name" value="LRR_R13L4/SHOC2-like"/>
</dbReference>
<comment type="caution">
    <text evidence="14">The sequence shown here is derived from an EMBL/GenBank/DDBJ whole genome shotgun (WGS) entry which is preliminary data.</text>
</comment>
<dbReference type="Gene3D" id="3.40.50.300">
    <property type="entry name" value="P-loop containing nucleotide triphosphate hydrolases"/>
    <property type="match status" value="1"/>
</dbReference>
<comment type="subcellular location">
    <subcellularLocation>
        <location evidence="2">Cytoplasm</location>
    </subcellularLocation>
</comment>
<evidence type="ECO:0000256" key="3">
    <source>
        <dbReference type="ARBA" id="ARBA00008894"/>
    </source>
</evidence>
<dbReference type="InterPro" id="IPR002182">
    <property type="entry name" value="NB-ARC"/>
</dbReference>
<sequence length="667" mass="76630">MQVKEEIIFFTETVKKTKEQLGNAWLPEEEKKDDDDVVVSPRIDQYFGLKKPKIIGLVDELLKFRIFFTDYPIDDDPERLIVFVVEGMAGIGKTALVTAIYLDPHIASHFERRAFVSIGPTKYQLRRILLCIIAQINPEFNTSGNAEISDHDEELNSYLYSCLKNRRYLIVVDDVWNTRVWDELKNAFPDDRNNSRVIVTTRLFNVAQHASNTMFWHKKQFLNEEESWHLLREKVFGGEKNSCPSQLEEAGRKIAEKCQGLPLMIIMLAKHLSQAEKTAEYWEKVAKKEHADIIAADEEFFKVLAPSYHHLPQHLKACFLYMGIFPLDYNIPASKLIKLWCAEEFLESNMTEMLEYVALDSLDQLVRANVVMVCEQRFSVFAITKTCKLHPAFLHLCMREAGNNNFFHVIGSSVNQGIENQRRLCIHNNGLFGIKDVRELMASVANMRSLLCSGPHHPYPVPICLGCFSFLRVLDALTIRFYGFPIEVIKLVKLRYLAFTYNGELPASISKLQNLQYLIVHQYLSIISSGAHRWYLPMEIWNMQELRHLEVMGSDLPEPSYDTDYLWNLLTLYGISTRSCTKEVLERIPMLMKLGIQIRLAVDDVVVEPLCCFGCLAYLTLVQTLKCCIVNPKGRVHAVISAAPRVPIFPSNITKLSLSGFGFPWEK</sequence>
<dbReference type="Gene3D" id="3.80.10.10">
    <property type="entry name" value="Ribonuclease Inhibitor"/>
    <property type="match status" value="1"/>
</dbReference>
<name>A0AAW2S0I2_SESRA</name>
<keyword evidence="10" id="KW-0067">ATP-binding</keyword>
<evidence type="ECO:0000256" key="8">
    <source>
        <dbReference type="ARBA" id="ARBA00022741"/>
    </source>
</evidence>
<keyword evidence="7" id="KW-0677">Repeat</keyword>
<evidence type="ECO:0000313" key="14">
    <source>
        <dbReference type="EMBL" id="KAL0385113.1"/>
    </source>
</evidence>
<feature type="domain" description="Disease resistance R13L4/SHOC-2-like LRR" evidence="13">
    <location>
        <begin position="448"/>
        <end position="628"/>
    </location>
</feature>
<keyword evidence="9" id="KW-0611">Plant defense</keyword>
<reference evidence="14" key="1">
    <citation type="submission" date="2020-06" db="EMBL/GenBank/DDBJ databases">
        <authorList>
            <person name="Li T."/>
            <person name="Hu X."/>
            <person name="Zhang T."/>
            <person name="Song X."/>
            <person name="Zhang H."/>
            <person name="Dai N."/>
            <person name="Sheng W."/>
            <person name="Hou X."/>
            <person name="Wei L."/>
        </authorList>
    </citation>
    <scope>NUCLEOTIDE SEQUENCE</scope>
    <source>
        <strain evidence="14">G02</strain>
        <tissue evidence="14">Leaf</tissue>
    </source>
</reference>
<dbReference type="GO" id="GO:0005524">
    <property type="term" value="F:ATP binding"/>
    <property type="evidence" value="ECO:0007669"/>
    <property type="project" value="UniProtKB-KW"/>
</dbReference>
<dbReference type="Pfam" id="PF23598">
    <property type="entry name" value="LRR_14"/>
    <property type="match status" value="1"/>
</dbReference>
<dbReference type="PANTHER" id="PTHR23155:SF1152">
    <property type="entry name" value="AAA+ ATPASE DOMAIN-CONTAINING PROTEIN"/>
    <property type="match status" value="1"/>
</dbReference>
<evidence type="ECO:0000259" key="11">
    <source>
        <dbReference type="Pfam" id="PF00931"/>
    </source>
</evidence>
<dbReference type="InterPro" id="IPR027417">
    <property type="entry name" value="P-loop_NTPase"/>
</dbReference>
<dbReference type="SUPFAM" id="SSF52058">
    <property type="entry name" value="L domain-like"/>
    <property type="match status" value="1"/>
</dbReference>
<dbReference type="InterPro" id="IPR032675">
    <property type="entry name" value="LRR_dom_sf"/>
</dbReference>
<feature type="domain" description="NB-ARC" evidence="11">
    <location>
        <begin position="77"/>
        <end position="238"/>
    </location>
</feature>
<evidence type="ECO:0000256" key="1">
    <source>
        <dbReference type="ARBA" id="ARBA00002074"/>
    </source>
</evidence>
<dbReference type="Gene3D" id="1.10.8.430">
    <property type="entry name" value="Helical domain of apoptotic protease-activating factors"/>
    <property type="match status" value="1"/>
</dbReference>
<evidence type="ECO:0000256" key="4">
    <source>
        <dbReference type="ARBA" id="ARBA00022490"/>
    </source>
</evidence>
<feature type="domain" description="Disease resistance protein winged helix" evidence="12">
    <location>
        <begin position="324"/>
        <end position="393"/>
    </location>
</feature>
<dbReference type="FunFam" id="1.10.10.10:FF:000322">
    <property type="entry name" value="Probable disease resistance protein At1g63360"/>
    <property type="match status" value="1"/>
</dbReference>
<comment type="similarity">
    <text evidence="3">Belongs to the disease resistance NB-LRR family.</text>
</comment>
<evidence type="ECO:0000256" key="9">
    <source>
        <dbReference type="ARBA" id="ARBA00022821"/>
    </source>
</evidence>
<keyword evidence="8" id="KW-0547">Nucleotide-binding</keyword>
<organism evidence="14">
    <name type="scientific">Sesamum radiatum</name>
    <name type="common">Black benniseed</name>
    <dbReference type="NCBI Taxonomy" id="300843"/>
    <lineage>
        <taxon>Eukaryota</taxon>
        <taxon>Viridiplantae</taxon>
        <taxon>Streptophyta</taxon>
        <taxon>Embryophyta</taxon>
        <taxon>Tracheophyta</taxon>
        <taxon>Spermatophyta</taxon>
        <taxon>Magnoliopsida</taxon>
        <taxon>eudicotyledons</taxon>
        <taxon>Gunneridae</taxon>
        <taxon>Pentapetalae</taxon>
        <taxon>asterids</taxon>
        <taxon>lamiids</taxon>
        <taxon>Lamiales</taxon>
        <taxon>Pedaliaceae</taxon>
        <taxon>Sesamum</taxon>
    </lineage>
</organism>
<evidence type="ECO:0000256" key="2">
    <source>
        <dbReference type="ARBA" id="ARBA00004496"/>
    </source>
</evidence>
<gene>
    <name evidence="14" type="ORF">Sradi_2905600</name>
</gene>
<evidence type="ECO:0000256" key="5">
    <source>
        <dbReference type="ARBA" id="ARBA00022614"/>
    </source>
</evidence>
<keyword evidence="6" id="KW-0381">Hypersensitive response</keyword>
<accession>A0AAW2S0I2</accession>
<dbReference type="EMBL" id="JACGWJ010000012">
    <property type="protein sequence ID" value="KAL0385113.1"/>
    <property type="molecule type" value="Genomic_DNA"/>
</dbReference>
<dbReference type="GO" id="GO:0043531">
    <property type="term" value="F:ADP binding"/>
    <property type="evidence" value="ECO:0007669"/>
    <property type="project" value="InterPro"/>
</dbReference>
<dbReference type="PRINTS" id="PR00364">
    <property type="entry name" value="DISEASERSIST"/>
</dbReference>
<evidence type="ECO:0000259" key="13">
    <source>
        <dbReference type="Pfam" id="PF23598"/>
    </source>
</evidence>
<dbReference type="Pfam" id="PF23559">
    <property type="entry name" value="WHD_DRP"/>
    <property type="match status" value="1"/>
</dbReference>
<comment type="function">
    <text evidence="1">Confers resistance to late blight (Phytophthora infestans) races carrying the avirulence gene Avr1. Resistance proteins guard the plant against pathogens that contain an appropriate avirulence protein via an indirect interaction with this avirulence protein. That triggers a defense system including the hypersensitive response, which restricts the pathogen growth.</text>
</comment>
<dbReference type="InterPro" id="IPR036388">
    <property type="entry name" value="WH-like_DNA-bd_sf"/>
</dbReference>
<dbReference type="InterPro" id="IPR058922">
    <property type="entry name" value="WHD_DRP"/>
</dbReference>
<dbReference type="Gene3D" id="1.10.10.10">
    <property type="entry name" value="Winged helix-like DNA-binding domain superfamily/Winged helix DNA-binding domain"/>
    <property type="match status" value="1"/>
</dbReference>
<keyword evidence="4" id="KW-0963">Cytoplasm</keyword>